<evidence type="ECO:0000313" key="3">
    <source>
        <dbReference type="Proteomes" id="UP000432727"/>
    </source>
</evidence>
<dbReference type="AlphaFoldDB" id="A0A6I4TJ60"/>
<accession>A0A6I4TJ60</accession>
<dbReference type="Proteomes" id="UP000432727">
    <property type="component" value="Unassembled WGS sequence"/>
</dbReference>
<dbReference type="EMBL" id="WTYI01000001">
    <property type="protein sequence ID" value="MXO95965.1"/>
    <property type="molecule type" value="Genomic_DNA"/>
</dbReference>
<feature type="transmembrane region" description="Helical" evidence="1">
    <location>
        <begin position="12"/>
        <end position="33"/>
    </location>
</feature>
<proteinExistence type="predicted"/>
<reference evidence="2 3" key="1">
    <citation type="submission" date="2019-12" db="EMBL/GenBank/DDBJ databases">
        <title>Genomic-based taxomic classification of the family Erythrobacteraceae.</title>
        <authorList>
            <person name="Xu L."/>
        </authorList>
    </citation>
    <scope>NUCLEOTIDE SEQUENCE [LARGE SCALE GENOMIC DNA]</scope>
    <source>
        <strain evidence="2 3">JCM 12189</strain>
    </source>
</reference>
<name>A0A6I4TJ60_9SPHN</name>
<sequence length="91" mass="10513">MSEGKGDRTWMFVSIVATAALTGLVTFLVQSYLDTKGRVDDRKLQEVSSVIESGQSYQSLSADFMREFTKNDTYDIEREKLRQNVVHNMRW</sequence>
<keyword evidence="3" id="KW-1185">Reference proteome</keyword>
<organism evidence="2 3">
    <name type="scientific">Qipengyuania aquimaris</name>
    <dbReference type="NCBI Taxonomy" id="255984"/>
    <lineage>
        <taxon>Bacteria</taxon>
        <taxon>Pseudomonadati</taxon>
        <taxon>Pseudomonadota</taxon>
        <taxon>Alphaproteobacteria</taxon>
        <taxon>Sphingomonadales</taxon>
        <taxon>Erythrobacteraceae</taxon>
        <taxon>Qipengyuania</taxon>
    </lineage>
</organism>
<comment type="caution">
    <text evidence="2">The sequence shown here is derived from an EMBL/GenBank/DDBJ whole genome shotgun (WGS) entry which is preliminary data.</text>
</comment>
<keyword evidence="1" id="KW-1133">Transmembrane helix</keyword>
<keyword evidence="1" id="KW-0472">Membrane</keyword>
<protein>
    <submittedName>
        <fullName evidence="2">Uncharacterized protein</fullName>
    </submittedName>
</protein>
<dbReference type="RefSeq" id="WP_160595155.1">
    <property type="nucleotide sequence ID" value="NZ_WTYI01000001.1"/>
</dbReference>
<evidence type="ECO:0000313" key="2">
    <source>
        <dbReference type="EMBL" id="MXO95965.1"/>
    </source>
</evidence>
<keyword evidence="1" id="KW-0812">Transmembrane</keyword>
<evidence type="ECO:0000256" key="1">
    <source>
        <dbReference type="SAM" id="Phobius"/>
    </source>
</evidence>
<gene>
    <name evidence="2" type="ORF">GRI34_05945</name>
</gene>